<evidence type="ECO:0000256" key="5">
    <source>
        <dbReference type="SAM" id="Phobius"/>
    </source>
</evidence>
<evidence type="ECO:0000256" key="2">
    <source>
        <dbReference type="ARBA" id="ARBA00022692"/>
    </source>
</evidence>
<dbReference type="PROSITE" id="PS00217">
    <property type="entry name" value="SUGAR_TRANSPORT_2"/>
    <property type="match status" value="1"/>
</dbReference>
<evidence type="ECO:0000256" key="3">
    <source>
        <dbReference type="ARBA" id="ARBA00022989"/>
    </source>
</evidence>
<keyword evidence="4 5" id="KW-0472">Membrane</keyword>
<dbReference type="InterPro" id="IPR020846">
    <property type="entry name" value="MFS_dom"/>
</dbReference>
<feature type="transmembrane region" description="Helical" evidence="5">
    <location>
        <begin position="318"/>
        <end position="338"/>
    </location>
</feature>
<evidence type="ECO:0000259" key="6">
    <source>
        <dbReference type="PROSITE" id="PS50850"/>
    </source>
</evidence>
<dbReference type="RefSeq" id="WP_380594124.1">
    <property type="nucleotide sequence ID" value="NZ_JBHSDU010000001.1"/>
</dbReference>
<comment type="caution">
    <text evidence="7">The sequence shown here is derived from an EMBL/GenBank/DDBJ whole genome shotgun (WGS) entry which is preliminary data.</text>
</comment>
<dbReference type="Gene3D" id="1.20.1250.20">
    <property type="entry name" value="MFS general substrate transporter like domains"/>
    <property type="match status" value="1"/>
</dbReference>
<feature type="transmembrane region" description="Helical" evidence="5">
    <location>
        <begin position="57"/>
        <end position="77"/>
    </location>
</feature>
<feature type="transmembrane region" description="Helical" evidence="5">
    <location>
        <begin position="344"/>
        <end position="371"/>
    </location>
</feature>
<sequence length="445" mass="45732">MSRAIELRSLLNRTPLGAFRWQVVLSCWLIAVLDGFDVQSMAFVAPVLAPLWQIPKAVMGQVLTAGVVGLLVGSLLAGRLCDRYGRRPILLGAVLLVSAGSLLSSLAADVTQLIATRVVTGIGLGGVTVACLALTAEYAPDNARASVVTAMYVGFPIGGSLAGLVAAPLIAQFGWQGVFVLGGLAPLLLILALWRSIPESLRFSALAGEAPERVGAILSRIAPDYSYQPGDRFVVEQAPAGRARLSQLFSDGRGLGTVLFWFICFANLLVLYLLINWLPSILKQANASQAAANLAAVMFNVGGILGSVALGRAVDKLGAVRTLTVGYLLAAATVWLLARADGGSILAIIALAGAGVMGAQFCVTAVATTFYPTEIRSTGVGAALGFGRVGSLAGPLLGGWALGAGMAPAQIFVSLAVPMLACGLATLLLAGAFGARRVVEQPGVA</sequence>
<name>A0ABV8SJ96_9GAMM</name>
<organism evidence="7 8">
    <name type="scientific">Steroidobacter flavus</name>
    <dbReference type="NCBI Taxonomy" id="1842136"/>
    <lineage>
        <taxon>Bacteria</taxon>
        <taxon>Pseudomonadati</taxon>
        <taxon>Pseudomonadota</taxon>
        <taxon>Gammaproteobacteria</taxon>
        <taxon>Steroidobacterales</taxon>
        <taxon>Steroidobacteraceae</taxon>
        <taxon>Steroidobacter</taxon>
    </lineage>
</organism>
<feature type="transmembrane region" description="Helical" evidence="5">
    <location>
        <begin position="173"/>
        <end position="194"/>
    </location>
</feature>
<dbReference type="SUPFAM" id="SSF103473">
    <property type="entry name" value="MFS general substrate transporter"/>
    <property type="match status" value="1"/>
</dbReference>
<dbReference type="InterPro" id="IPR005829">
    <property type="entry name" value="Sugar_transporter_CS"/>
</dbReference>
<feature type="transmembrane region" description="Helical" evidence="5">
    <location>
        <begin position="147"/>
        <end position="167"/>
    </location>
</feature>
<comment type="subcellular location">
    <subcellularLocation>
        <location evidence="1">Membrane</location>
        <topology evidence="1">Multi-pass membrane protein</topology>
    </subcellularLocation>
</comment>
<dbReference type="PROSITE" id="PS50850">
    <property type="entry name" value="MFS"/>
    <property type="match status" value="1"/>
</dbReference>
<dbReference type="PANTHER" id="PTHR23508">
    <property type="entry name" value="CARBOXYLIC ACID TRANSPORTER PROTEIN HOMOLOG"/>
    <property type="match status" value="1"/>
</dbReference>
<evidence type="ECO:0000256" key="4">
    <source>
        <dbReference type="ARBA" id="ARBA00023136"/>
    </source>
</evidence>
<accession>A0ABV8SJ96</accession>
<evidence type="ECO:0000313" key="8">
    <source>
        <dbReference type="Proteomes" id="UP001595904"/>
    </source>
</evidence>
<feature type="transmembrane region" description="Helical" evidence="5">
    <location>
        <begin position="383"/>
        <end position="403"/>
    </location>
</feature>
<proteinExistence type="predicted"/>
<dbReference type="Pfam" id="PF07690">
    <property type="entry name" value="MFS_1"/>
    <property type="match status" value="1"/>
</dbReference>
<evidence type="ECO:0000313" key="7">
    <source>
        <dbReference type="EMBL" id="MFC4307666.1"/>
    </source>
</evidence>
<feature type="transmembrane region" description="Helical" evidence="5">
    <location>
        <begin position="21"/>
        <end position="45"/>
    </location>
</feature>
<feature type="transmembrane region" description="Helical" evidence="5">
    <location>
        <begin position="114"/>
        <end position="135"/>
    </location>
</feature>
<reference evidence="8" key="1">
    <citation type="journal article" date="2019" name="Int. J. Syst. Evol. Microbiol.">
        <title>The Global Catalogue of Microorganisms (GCM) 10K type strain sequencing project: providing services to taxonomists for standard genome sequencing and annotation.</title>
        <authorList>
            <consortium name="The Broad Institute Genomics Platform"/>
            <consortium name="The Broad Institute Genome Sequencing Center for Infectious Disease"/>
            <person name="Wu L."/>
            <person name="Ma J."/>
        </authorList>
    </citation>
    <scope>NUCLEOTIDE SEQUENCE [LARGE SCALE GENOMIC DNA]</scope>
    <source>
        <strain evidence="8">CGMCC 1.10759</strain>
    </source>
</reference>
<feature type="transmembrane region" description="Helical" evidence="5">
    <location>
        <begin position="258"/>
        <end position="278"/>
    </location>
</feature>
<dbReference type="EMBL" id="JBHSDU010000001">
    <property type="protein sequence ID" value="MFC4307666.1"/>
    <property type="molecule type" value="Genomic_DNA"/>
</dbReference>
<feature type="transmembrane region" description="Helical" evidence="5">
    <location>
        <begin position="89"/>
        <end position="108"/>
    </location>
</feature>
<gene>
    <name evidence="7" type="ORF">ACFPN2_01095</name>
</gene>
<evidence type="ECO:0000256" key="1">
    <source>
        <dbReference type="ARBA" id="ARBA00004141"/>
    </source>
</evidence>
<feature type="domain" description="Major facilitator superfamily (MFS) profile" evidence="6">
    <location>
        <begin position="23"/>
        <end position="434"/>
    </location>
</feature>
<feature type="transmembrane region" description="Helical" evidence="5">
    <location>
        <begin position="409"/>
        <end position="433"/>
    </location>
</feature>
<protein>
    <submittedName>
        <fullName evidence="7">MFS transporter</fullName>
    </submittedName>
</protein>
<dbReference type="Proteomes" id="UP001595904">
    <property type="component" value="Unassembled WGS sequence"/>
</dbReference>
<feature type="transmembrane region" description="Helical" evidence="5">
    <location>
        <begin position="290"/>
        <end position="311"/>
    </location>
</feature>
<dbReference type="PANTHER" id="PTHR23508:SF10">
    <property type="entry name" value="CARBOXYLIC ACID TRANSPORTER PROTEIN HOMOLOG"/>
    <property type="match status" value="1"/>
</dbReference>
<dbReference type="InterPro" id="IPR036259">
    <property type="entry name" value="MFS_trans_sf"/>
</dbReference>
<dbReference type="CDD" id="cd17365">
    <property type="entry name" value="MFS_PcaK_like"/>
    <property type="match status" value="1"/>
</dbReference>
<keyword evidence="2 5" id="KW-0812">Transmembrane</keyword>
<keyword evidence="3 5" id="KW-1133">Transmembrane helix</keyword>
<dbReference type="InterPro" id="IPR011701">
    <property type="entry name" value="MFS"/>
</dbReference>
<keyword evidence="8" id="KW-1185">Reference proteome</keyword>